<sequence>MQHRPAYGKRQLVNHDGVPRLLLSLMRIRSVTNTELLDLLRRHMYTRQVCHPEYELWIELATTWEAIPQDFICTLIDSMSQCLWLYHLSMWTHCILKPMVF</sequence>
<evidence type="ECO:0000313" key="1">
    <source>
        <dbReference type="EMBL" id="GFT94167.1"/>
    </source>
</evidence>
<dbReference type="Proteomes" id="UP000887013">
    <property type="component" value="Unassembled WGS sequence"/>
</dbReference>
<dbReference type="EMBL" id="BMAW01025834">
    <property type="protein sequence ID" value="GFT94167.1"/>
    <property type="molecule type" value="Genomic_DNA"/>
</dbReference>
<proteinExistence type="predicted"/>
<dbReference type="AlphaFoldDB" id="A0A8X6PWZ0"/>
<reference evidence="1" key="1">
    <citation type="submission" date="2020-08" db="EMBL/GenBank/DDBJ databases">
        <title>Multicomponent nature underlies the extraordinary mechanical properties of spider dragline silk.</title>
        <authorList>
            <person name="Kono N."/>
            <person name="Nakamura H."/>
            <person name="Mori M."/>
            <person name="Yoshida Y."/>
            <person name="Ohtoshi R."/>
            <person name="Malay A.D."/>
            <person name="Moran D.A.P."/>
            <person name="Tomita M."/>
            <person name="Numata K."/>
            <person name="Arakawa K."/>
        </authorList>
    </citation>
    <scope>NUCLEOTIDE SEQUENCE</scope>
</reference>
<protein>
    <submittedName>
        <fullName evidence="1">Uncharacterized protein</fullName>
    </submittedName>
</protein>
<name>A0A8X6PWZ0_NEPPI</name>
<comment type="caution">
    <text evidence="1">The sequence shown here is derived from an EMBL/GenBank/DDBJ whole genome shotgun (WGS) entry which is preliminary data.</text>
</comment>
<accession>A0A8X6PWZ0</accession>
<keyword evidence="2" id="KW-1185">Reference proteome</keyword>
<evidence type="ECO:0000313" key="2">
    <source>
        <dbReference type="Proteomes" id="UP000887013"/>
    </source>
</evidence>
<gene>
    <name evidence="1" type="ORF">NPIL_476381</name>
</gene>
<organism evidence="1 2">
    <name type="scientific">Nephila pilipes</name>
    <name type="common">Giant wood spider</name>
    <name type="synonym">Nephila maculata</name>
    <dbReference type="NCBI Taxonomy" id="299642"/>
    <lineage>
        <taxon>Eukaryota</taxon>
        <taxon>Metazoa</taxon>
        <taxon>Ecdysozoa</taxon>
        <taxon>Arthropoda</taxon>
        <taxon>Chelicerata</taxon>
        <taxon>Arachnida</taxon>
        <taxon>Araneae</taxon>
        <taxon>Araneomorphae</taxon>
        <taxon>Entelegynae</taxon>
        <taxon>Araneoidea</taxon>
        <taxon>Nephilidae</taxon>
        <taxon>Nephila</taxon>
    </lineage>
</organism>